<dbReference type="EMBL" id="CANL01000001">
    <property type="protein sequence ID" value="CCM62038.1"/>
    <property type="molecule type" value="Genomic_DNA"/>
</dbReference>
<evidence type="ECO:0000313" key="1">
    <source>
        <dbReference type="EMBL" id="CCM62038.1"/>
    </source>
</evidence>
<keyword evidence="2" id="KW-1185">Reference proteome</keyword>
<accession>R4YW06</accession>
<dbReference type="InterPro" id="IPR053842">
    <property type="entry name" value="NikA-like"/>
</dbReference>
<evidence type="ECO:0000313" key="2">
    <source>
        <dbReference type="Proteomes" id="UP000018291"/>
    </source>
</evidence>
<dbReference type="HOGENOM" id="CLU_1851480_0_0_11"/>
<evidence type="ECO:0008006" key="3">
    <source>
        <dbReference type="Google" id="ProtNLM"/>
    </source>
</evidence>
<dbReference type="STRING" id="1229780.BN381_10269"/>
<dbReference type="eggNOG" id="ENOG502ZVAW">
    <property type="taxonomic scope" value="Bacteria"/>
</dbReference>
<comment type="caution">
    <text evidence="1">The sequence shown here is derived from an EMBL/GenBank/DDBJ whole genome shotgun (WGS) entry which is preliminary data.</text>
</comment>
<organism evidence="1 2">
    <name type="scientific">Candidatus Neomicrothrix parvicella RN1</name>
    <dbReference type="NCBI Taxonomy" id="1229780"/>
    <lineage>
        <taxon>Bacteria</taxon>
        <taxon>Bacillati</taxon>
        <taxon>Actinomycetota</taxon>
        <taxon>Acidimicrobiia</taxon>
        <taxon>Acidimicrobiales</taxon>
        <taxon>Microthrixaceae</taxon>
        <taxon>Candidatus Neomicrothrix</taxon>
    </lineage>
</organism>
<name>R4YW06_9ACTN</name>
<proteinExistence type="predicted"/>
<dbReference type="RefSeq" id="WP_012223052.1">
    <property type="nucleotide sequence ID" value="NZ_HG422565.1"/>
</dbReference>
<dbReference type="Pfam" id="PF21983">
    <property type="entry name" value="NikA-like"/>
    <property type="match status" value="1"/>
</dbReference>
<protein>
    <recommendedName>
        <fullName evidence="3">Mobilization protein</fullName>
    </recommendedName>
</protein>
<sequence length="138" mass="14779">MSTPTRQSAPESRDARLTVRFAPAELARVERRARALGLKPSAYVRGLAGEATKPGTSKETAAPAGDLSAVTVPTLAPKQLAAVHAVRVDVKRETVNLNQMVRLAHRGDLDLGQLEPVIARLAESNERVLGLLAEVSWP</sequence>
<reference evidence="1 2" key="1">
    <citation type="journal article" date="2013" name="ISME J.">
        <title>Metabolic model for the filamentous 'Candidatus Microthrix parvicella' based on genomic and metagenomic analyses.</title>
        <authorList>
            <person name="Jon McIlroy S."/>
            <person name="Kristiansen R."/>
            <person name="Albertsen M."/>
            <person name="Michael Karst S."/>
            <person name="Rossetti S."/>
            <person name="Lund Nielsen J."/>
            <person name="Tandoi V."/>
            <person name="James Seviour R."/>
            <person name="Nielsen P.H."/>
        </authorList>
    </citation>
    <scope>NUCLEOTIDE SEQUENCE [LARGE SCALE GENOMIC DNA]</scope>
    <source>
        <strain evidence="1 2">RN1</strain>
    </source>
</reference>
<dbReference type="Proteomes" id="UP000018291">
    <property type="component" value="Unassembled WGS sequence"/>
</dbReference>
<gene>
    <name evidence="1" type="ORF">BN381_10269</name>
</gene>
<dbReference type="AlphaFoldDB" id="R4YW06"/>
<dbReference type="OrthoDB" id="5147751at2"/>